<evidence type="ECO:0000256" key="3">
    <source>
        <dbReference type="ARBA" id="ARBA00022840"/>
    </source>
</evidence>
<keyword evidence="4 5" id="KW-0173">Coenzyme A biosynthesis</keyword>
<dbReference type="AlphaFoldDB" id="A0A7X9XA99"/>
<dbReference type="EC" id="2.7.1.24" evidence="5 6"/>
<dbReference type="SUPFAM" id="SSF52540">
    <property type="entry name" value="P-loop containing nucleoside triphosphate hydrolases"/>
    <property type="match status" value="1"/>
</dbReference>
<dbReference type="Pfam" id="PF01121">
    <property type="entry name" value="CoaE"/>
    <property type="match status" value="1"/>
</dbReference>
<dbReference type="EMBL" id="JABANE010000040">
    <property type="protein sequence ID" value="NME69388.1"/>
    <property type="molecule type" value="Genomic_DNA"/>
</dbReference>
<comment type="catalytic activity">
    <reaction evidence="5">
        <text>3'-dephospho-CoA + ATP = ADP + CoA + H(+)</text>
        <dbReference type="Rhea" id="RHEA:18245"/>
        <dbReference type="ChEBI" id="CHEBI:15378"/>
        <dbReference type="ChEBI" id="CHEBI:30616"/>
        <dbReference type="ChEBI" id="CHEBI:57287"/>
        <dbReference type="ChEBI" id="CHEBI:57328"/>
        <dbReference type="ChEBI" id="CHEBI:456216"/>
        <dbReference type="EC" id="2.7.1.24"/>
    </reaction>
</comment>
<dbReference type="PANTHER" id="PTHR10695:SF46">
    <property type="entry name" value="BIFUNCTIONAL COENZYME A SYNTHASE-RELATED"/>
    <property type="match status" value="1"/>
</dbReference>
<name>A0A7X9XA99_9BACT</name>
<dbReference type="GO" id="GO:0005737">
    <property type="term" value="C:cytoplasm"/>
    <property type="evidence" value="ECO:0007669"/>
    <property type="project" value="UniProtKB-SubCell"/>
</dbReference>
<dbReference type="UniPathway" id="UPA00241">
    <property type="reaction ID" value="UER00356"/>
</dbReference>
<dbReference type="PANTHER" id="PTHR10695">
    <property type="entry name" value="DEPHOSPHO-COA KINASE-RELATED"/>
    <property type="match status" value="1"/>
</dbReference>
<dbReference type="GO" id="GO:0015937">
    <property type="term" value="P:coenzyme A biosynthetic process"/>
    <property type="evidence" value="ECO:0007669"/>
    <property type="project" value="UniProtKB-UniRule"/>
</dbReference>
<keyword evidence="5 7" id="KW-0808">Transferase</keyword>
<dbReference type="RefSeq" id="WP_169657661.1">
    <property type="nucleotide sequence ID" value="NZ_JABANE010000040.1"/>
</dbReference>
<comment type="function">
    <text evidence="5">Catalyzes the phosphorylation of the 3'-hydroxyl group of dephosphocoenzyme A to form coenzyme A.</text>
</comment>
<keyword evidence="8" id="KW-1185">Reference proteome</keyword>
<dbReference type="InterPro" id="IPR001977">
    <property type="entry name" value="Depp_CoAkinase"/>
</dbReference>
<dbReference type="NCBIfam" id="TIGR00152">
    <property type="entry name" value="dephospho-CoA kinase"/>
    <property type="match status" value="1"/>
</dbReference>
<dbReference type="PROSITE" id="PS51219">
    <property type="entry name" value="DPCK"/>
    <property type="match status" value="1"/>
</dbReference>
<keyword evidence="5 7" id="KW-0418">Kinase</keyword>
<dbReference type="InterPro" id="IPR027417">
    <property type="entry name" value="P-loop_NTPase"/>
</dbReference>
<dbReference type="HAMAP" id="MF_00376">
    <property type="entry name" value="Dephospho_CoA_kinase"/>
    <property type="match status" value="1"/>
</dbReference>
<accession>A0A7X9XA99</accession>
<keyword evidence="5" id="KW-0963">Cytoplasm</keyword>
<comment type="pathway">
    <text evidence="5">Cofactor biosynthesis; coenzyme A biosynthesis; CoA from (R)-pantothenate: step 5/5.</text>
</comment>
<evidence type="ECO:0000256" key="5">
    <source>
        <dbReference type="HAMAP-Rule" id="MF_00376"/>
    </source>
</evidence>
<protein>
    <recommendedName>
        <fullName evidence="5 6">Dephospho-CoA kinase</fullName>
        <ecNumber evidence="5 6">2.7.1.24</ecNumber>
    </recommendedName>
    <alternativeName>
        <fullName evidence="5">Dephosphocoenzyme A kinase</fullName>
    </alternativeName>
</protein>
<comment type="subcellular location">
    <subcellularLocation>
        <location evidence="5">Cytoplasm</location>
    </subcellularLocation>
</comment>
<dbReference type="GO" id="GO:0004140">
    <property type="term" value="F:dephospho-CoA kinase activity"/>
    <property type="evidence" value="ECO:0007669"/>
    <property type="project" value="UniProtKB-UniRule"/>
</dbReference>
<comment type="caution">
    <text evidence="7">The sequence shown here is derived from an EMBL/GenBank/DDBJ whole genome shotgun (WGS) entry which is preliminary data.</text>
</comment>
<reference evidence="7 8" key="1">
    <citation type="submission" date="2020-04" db="EMBL/GenBank/DDBJ databases">
        <title>Flammeovirga sp. SR4, a novel species isolated from seawater.</title>
        <authorList>
            <person name="Wang X."/>
        </authorList>
    </citation>
    <scope>NUCLEOTIDE SEQUENCE [LARGE SCALE GENOMIC DNA]</scope>
    <source>
        <strain evidence="7 8">ATCC 23126</strain>
    </source>
</reference>
<evidence type="ECO:0000256" key="4">
    <source>
        <dbReference type="ARBA" id="ARBA00022993"/>
    </source>
</evidence>
<evidence type="ECO:0000313" key="7">
    <source>
        <dbReference type="EMBL" id="NME69388.1"/>
    </source>
</evidence>
<dbReference type="CDD" id="cd02022">
    <property type="entry name" value="DPCK"/>
    <property type="match status" value="1"/>
</dbReference>
<dbReference type="Proteomes" id="UP000576082">
    <property type="component" value="Unassembled WGS sequence"/>
</dbReference>
<sequence length="202" mass="23108">MQVGITGGIGAGKSFICRVFKVLGTPIYNADASAKMLMTEDPEIIYEIKQVFGEEAYLENGKLNRAYLANQIFNDQKKLTTMNEIVHPRVAAHYENWAEIQLKKHPYVVKEAALMFSNGNYKKLDKVIVVDAPIEKRIQRVVARDHRSPKQIEDIIEKQKKEEDLFSLADYRLDNDDSTLLIPQIIELHKTFSVGQKESELI</sequence>
<evidence type="ECO:0000256" key="2">
    <source>
        <dbReference type="ARBA" id="ARBA00022741"/>
    </source>
</evidence>
<evidence type="ECO:0000256" key="1">
    <source>
        <dbReference type="ARBA" id="ARBA00009018"/>
    </source>
</evidence>
<keyword evidence="2 5" id="KW-0547">Nucleotide-binding</keyword>
<dbReference type="GO" id="GO:0005524">
    <property type="term" value="F:ATP binding"/>
    <property type="evidence" value="ECO:0007669"/>
    <property type="project" value="UniProtKB-UniRule"/>
</dbReference>
<proteinExistence type="inferred from homology"/>
<evidence type="ECO:0000313" key="8">
    <source>
        <dbReference type="Proteomes" id="UP000576082"/>
    </source>
</evidence>
<evidence type="ECO:0000256" key="6">
    <source>
        <dbReference type="NCBIfam" id="TIGR00152"/>
    </source>
</evidence>
<comment type="similarity">
    <text evidence="1 5">Belongs to the CoaE family.</text>
</comment>
<feature type="binding site" evidence="5">
    <location>
        <begin position="10"/>
        <end position="15"/>
    </location>
    <ligand>
        <name>ATP</name>
        <dbReference type="ChEBI" id="CHEBI:30616"/>
    </ligand>
</feature>
<dbReference type="Gene3D" id="3.40.50.300">
    <property type="entry name" value="P-loop containing nucleotide triphosphate hydrolases"/>
    <property type="match status" value="1"/>
</dbReference>
<gene>
    <name evidence="5" type="primary">coaE</name>
    <name evidence="7" type="ORF">HHU12_15540</name>
</gene>
<organism evidence="7 8">
    <name type="scientific">Flammeovirga aprica JL-4</name>
    <dbReference type="NCBI Taxonomy" id="694437"/>
    <lineage>
        <taxon>Bacteria</taxon>
        <taxon>Pseudomonadati</taxon>
        <taxon>Bacteroidota</taxon>
        <taxon>Cytophagia</taxon>
        <taxon>Cytophagales</taxon>
        <taxon>Flammeovirgaceae</taxon>
        <taxon>Flammeovirga</taxon>
    </lineage>
</organism>
<keyword evidence="3 5" id="KW-0067">ATP-binding</keyword>